<dbReference type="InterPro" id="IPR017853">
    <property type="entry name" value="GH"/>
</dbReference>
<dbReference type="InterPro" id="IPR001119">
    <property type="entry name" value="SLH_dom"/>
</dbReference>
<evidence type="ECO:0000256" key="1">
    <source>
        <dbReference type="SAM" id="SignalP"/>
    </source>
</evidence>
<evidence type="ECO:0000259" key="3">
    <source>
        <dbReference type="PROSITE" id="PS51910"/>
    </source>
</evidence>
<keyword evidence="5" id="KW-1185">Reference proteome</keyword>
<proteinExistence type="predicted"/>
<dbReference type="PROSITE" id="PS51272">
    <property type="entry name" value="SLH"/>
    <property type="match status" value="3"/>
</dbReference>
<dbReference type="PANTHER" id="PTHR46066:SF2">
    <property type="entry name" value="CHITINASE DOMAIN-CONTAINING PROTEIN 1"/>
    <property type="match status" value="1"/>
</dbReference>
<feature type="chain" id="PRO_5036857480" description="Glycoside hydrolase" evidence="1">
    <location>
        <begin position="28"/>
        <end position="534"/>
    </location>
</feature>
<dbReference type="EMBL" id="BORT01000039">
    <property type="protein sequence ID" value="GIO50877.1"/>
    <property type="molecule type" value="Genomic_DNA"/>
</dbReference>
<dbReference type="InterPro" id="IPR029070">
    <property type="entry name" value="Chitinase_insertion_sf"/>
</dbReference>
<dbReference type="GO" id="GO:0005975">
    <property type="term" value="P:carbohydrate metabolic process"/>
    <property type="evidence" value="ECO:0007669"/>
    <property type="project" value="InterPro"/>
</dbReference>
<sequence>MKKYRRFAAAWTASALLFGACGSVVQAVQSTGLPFDDIAGSFAKKEIVELVKEGVVDGTGPRRFEPKKNVTRAEFAAMTDRLLKLSPVNADMASFGDVSAKSWYYGWIEAAVQLGIVEGKSKTQFMPSAQITRQEAAVLIVRALKVDPGSGTGGKLPYIDGDKIASWAAPYIKKARALGLMDGADGKFRPLDPMTREETAAVLDRVLQNKTWSAAIHRLPDYGIQIGWQNELTLSQFKEKIKASHVNTMVPRWFFLENGQVPLSNYADPSLSSWAKQNGKEIWALLGNHSDAALTHQILSDKTKRQTVIQKLTGYTKTYGLSGINVDFENVSPEDGPYLTAFVSELSTSLHAIGAVLSIDVSPDLGTDWTEAFDYAALGHYTDYVILMGYDEHWDGDPVAGSVSSFPWVESALKRLQSVVPASKTILALPFYTRDWTLQTGGAVSEDLTLIQQGQRIRSVPYNRSWDSGLGQYVVSYNRQGSQHRIWVEDGRSLGLKTMMAAERGVAGFAYWFIGAETPDIWISLSNAIRYASY</sequence>
<feature type="domain" description="SLH" evidence="2">
    <location>
        <begin position="30"/>
        <end position="90"/>
    </location>
</feature>
<dbReference type="PROSITE" id="PS51910">
    <property type="entry name" value="GH18_2"/>
    <property type="match status" value="1"/>
</dbReference>
<dbReference type="Pfam" id="PF00395">
    <property type="entry name" value="SLH"/>
    <property type="match status" value="3"/>
</dbReference>
<dbReference type="Proteomes" id="UP000682811">
    <property type="component" value="Unassembled WGS sequence"/>
</dbReference>
<dbReference type="Gene3D" id="3.20.20.80">
    <property type="entry name" value="Glycosidases"/>
    <property type="match status" value="1"/>
</dbReference>
<feature type="domain" description="SLH" evidence="2">
    <location>
        <begin position="155"/>
        <end position="217"/>
    </location>
</feature>
<dbReference type="SMART" id="SM00636">
    <property type="entry name" value="Glyco_18"/>
    <property type="match status" value="1"/>
</dbReference>
<dbReference type="RefSeq" id="WP_237100014.1">
    <property type="nucleotide sequence ID" value="NZ_AP025343.1"/>
</dbReference>
<dbReference type="GO" id="GO:0008061">
    <property type="term" value="F:chitin binding"/>
    <property type="evidence" value="ECO:0007669"/>
    <property type="project" value="InterPro"/>
</dbReference>
<name>A0A920CVV1_9BACL</name>
<organism evidence="4 5">
    <name type="scientific">Paenibacillus azoreducens</name>
    <dbReference type="NCBI Taxonomy" id="116718"/>
    <lineage>
        <taxon>Bacteria</taxon>
        <taxon>Bacillati</taxon>
        <taxon>Bacillota</taxon>
        <taxon>Bacilli</taxon>
        <taxon>Bacillales</taxon>
        <taxon>Paenibacillaceae</taxon>
        <taxon>Paenibacillus</taxon>
    </lineage>
</organism>
<dbReference type="Gene3D" id="3.10.50.10">
    <property type="match status" value="1"/>
</dbReference>
<feature type="signal peptide" evidence="1">
    <location>
        <begin position="1"/>
        <end position="27"/>
    </location>
</feature>
<dbReference type="SUPFAM" id="SSF51445">
    <property type="entry name" value="(Trans)glycosidases"/>
    <property type="match status" value="1"/>
</dbReference>
<dbReference type="PANTHER" id="PTHR46066">
    <property type="entry name" value="CHITINASE DOMAIN-CONTAINING PROTEIN 1 FAMILY MEMBER"/>
    <property type="match status" value="1"/>
</dbReference>
<protein>
    <recommendedName>
        <fullName evidence="6">Glycoside hydrolase</fullName>
    </recommendedName>
</protein>
<dbReference type="InterPro" id="IPR011583">
    <property type="entry name" value="Chitinase_II/V-like_cat"/>
</dbReference>
<dbReference type="PROSITE" id="PS51257">
    <property type="entry name" value="PROKAR_LIPOPROTEIN"/>
    <property type="match status" value="1"/>
</dbReference>
<reference evidence="4 5" key="1">
    <citation type="submission" date="2021-03" db="EMBL/GenBank/DDBJ databases">
        <title>Antimicrobial resistance genes in bacteria isolated from Japanese honey, and their potential for conferring macrolide and lincosamide resistance in the American foulbrood pathogen Paenibacillus larvae.</title>
        <authorList>
            <person name="Okamoto M."/>
            <person name="Kumagai M."/>
            <person name="Kanamori H."/>
            <person name="Takamatsu D."/>
        </authorList>
    </citation>
    <scope>NUCLEOTIDE SEQUENCE [LARGE SCALE GENOMIC DNA]</scope>
    <source>
        <strain evidence="4 5">J34TS1</strain>
    </source>
</reference>
<feature type="domain" description="GH18" evidence="3">
    <location>
        <begin position="222"/>
        <end position="532"/>
    </location>
</feature>
<accession>A0A920CVV1</accession>
<dbReference type="AlphaFoldDB" id="A0A920CVV1"/>
<dbReference type="Pfam" id="PF00704">
    <property type="entry name" value="Glyco_hydro_18"/>
    <property type="match status" value="1"/>
</dbReference>
<keyword evidence="1" id="KW-0732">Signal</keyword>
<evidence type="ECO:0008006" key="6">
    <source>
        <dbReference type="Google" id="ProtNLM"/>
    </source>
</evidence>
<comment type="caution">
    <text evidence="4">The sequence shown here is derived from an EMBL/GenBank/DDBJ whole genome shotgun (WGS) entry which is preliminary data.</text>
</comment>
<dbReference type="InterPro" id="IPR001223">
    <property type="entry name" value="Glyco_hydro18_cat"/>
</dbReference>
<evidence type="ECO:0000313" key="5">
    <source>
        <dbReference type="Proteomes" id="UP000682811"/>
    </source>
</evidence>
<evidence type="ECO:0000313" key="4">
    <source>
        <dbReference type="EMBL" id="GIO50877.1"/>
    </source>
</evidence>
<gene>
    <name evidence="4" type="ORF">J34TS1_56420</name>
</gene>
<evidence type="ECO:0000259" key="2">
    <source>
        <dbReference type="PROSITE" id="PS51272"/>
    </source>
</evidence>
<feature type="domain" description="SLH" evidence="2">
    <location>
        <begin position="91"/>
        <end position="154"/>
    </location>
</feature>